<dbReference type="InterPro" id="IPR036610">
    <property type="entry name" value="PEBP-like_sf"/>
</dbReference>
<dbReference type="InterPro" id="IPR008914">
    <property type="entry name" value="PEBP"/>
</dbReference>
<dbReference type="Proteomes" id="UP000800097">
    <property type="component" value="Unassembled WGS sequence"/>
</dbReference>
<organism evidence="4 5">
    <name type="scientific">Westerdykella ornata</name>
    <dbReference type="NCBI Taxonomy" id="318751"/>
    <lineage>
        <taxon>Eukaryota</taxon>
        <taxon>Fungi</taxon>
        <taxon>Dikarya</taxon>
        <taxon>Ascomycota</taxon>
        <taxon>Pezizomycotina</taxon>
        <taxon>Dothideomycetes</taxon>
        <taxon>Pleosporomycetidae</taxon>
        <taxon>Pleosporales</taxon>
        <taxon>Sporormiaceae</taxon>
        <taxon>Westerdykella</taxon>
    </lineage>
</organism>
<dbReference type="GeneID" id="54555989"/>
<feature type="compositionally biased region" description="Gly residues" evidence="1">
    <location>
        <begin position="222"/>
        <end position="235"/>
    </location>
</feature>
<keyword evidence="3" id="KW-0732">Signal</keyword>
<feature type="signal peptide" evidence="3">
    <location>
        <begin position="1"/>
        <end position="24"/>
    </location>
</feature>
<dbReference type="GO" id="GO:0030162">
    <property type="term" value="P:regulation of proteolysis"/>
    <property type="evidence" value="ECO:0007669"/>
    <property type="project" value="TreeGrafter"/>
</dbReference>
<keyword evidence="2" id="KW-0812">Transmembrane</keyword>
<keyword evidence="2" id="KW-0472">Membrane</keyword>
<name>A0A6A6J777_WESOR</name>
<evidence type="ECO:0000313" key="5">
    <source>
        <dbReference type="Proteomes" id="UP000800097"/>
    </source>
</evidence>
<dbReference type="GO" id="GO:0005543">
    <property type="term" value="F:phospholipid binding"/>
    <property type="evidence" value="ECO:0007669"/>
    <property type="project" value="TreeGrafter"/>
</dbReference>
<feature type="chain" id="PRO_5025417346" evidence="3">
    <location>
        <begin position="25"/>
        <end position="278"/>
    </location>
</feature>
<dbReference type="PANTHER" id="PTHR11362:SF148">
    <property type="entry name" value="CARBOXYPEPTIDASE Y INHIBITOR"/>
    <property type="match status" value="1"/>
</dbReference>
<dbReference type="RefSeq" id="XP_033649970.1">
    <property type="nucleotide sequence ID" value="XM_033802814.1"/>
</dbReference>
<proteinExistence type="predicted"/>
<evidence type="ECO:0000256" key="2">
    <source>
        <dbReference type="SAM" id="Phobius"/>
    </source>
</evidence>
<dbReference type="Gene3D" id="3.90.280.10">
    <property type="entry name" value="PEBP-like"/>
    <property type="match status" value="1"/>
</dbReference>
<dbReference type="SUPFAM" id="SSF49777">
    <property type="entry name" value="PEBP-like"/>
    <property type="match status" value="1"/>
</dbReference>
<feature type="transmembrane region" description="Helical" evidence="2">
    <location>
        <begin position="258"/>
        <end position="277"/>
    </location>
</feature>
<sequence length="278" mass="28733">MLRKPSISSLFALAATVLVDLAASQPAPGIALQADSNTLEVIYGSNTVDPAGELMPRSDLLSPPTFRLPSLPNSPPGPFILLMLDSDVPRNNSRVPLLHWLSSNVTLSTTPSNSNPASLRLPPESQQEAPYRPPNPPVGDSPHAYTFLLYASPASGFSLPASVNFSDIQQRVFSSEDALVRFLGSAGIEGAAVAANYMQVRNLSVSATGTTTFPPPRATGAAGNGTTGDESGNGGNRSVEFEGSAGRRAVVLGIGGEGAFWMGVVGMAVAVGMAAVML</sequence>
<feature type="region of interest" description="Disordered" evidence="1">
    <location>
        <begin position="108"/>
        <end position="138"/>
    </location>
</feature>
<dbReference type="InterPro" id="IPR035810">
    <property type="entry name" value="PEBP_euk"/>
</dbReference>
<protein>
    <submittedName>
        <fullName evidence="4">PEBP-like protein</fullName>
    </submittedName>
</protein>
<keyword evidence="2" id="KW-1133">Transmembrane helix</keyword>
<gene>
    <name evidence="4" type="ORF">EI97DRAFT_504216</name>
</gene>
<dbReference type="AlphaFoldDB" id="A0A6A6J777"/>
<feature type="compositionally biased region" description="Polar residues" evidence="1">
    <location>
        <begin position="108"/>
        <end position="117"/>
    </location>
</feature>
<reference evidence="4" key="1">
    <citation type="journal article" date="2020" name="Stud. Mycol.">
        <title>101 Dothideomycetes genomes: a test case for predicting lifestyles and emergence of pathogens.</title>
        <authorList>
            <person name="Haridas S."/>
            <person name="Albert R."/>
            <person name="Binder M."/>
            <person name="Bloem J."/>
            <person name="Labutti K."/>
            <person name="Salamov A."/>
            <person name="Andreopoulos B."/>
            <person name="Baker S."/>
            <person name="Barry K."/>
            <person name="Bills G."/>
            <person name="Bluhm B."/>
            <person name="Cannon C."/>
            <person name="Castanera R."/>
            <person name="Culley D."/>
            <person name="Daum C."/>
            <person name="Ezra D."/>
            <person name="Gonzalez J."/>
            <person name="Henrissat B."/>
            <person name="Kuo A."/>
            <person name="Liang C."/>
            <person name="Lipzen A."/>
            <person name="Lutzoni F."/>
            <person name="Magnuson J."/>
            <person name="Mondo S."/>
            <person name="Nolan M."/>
            <person name="Ohm R."/>
            <person name="Pangilinan J."/>
            <person name="Park H.-J."/>
            <person name="Ramirez L."/>
            <person name="Alfaro M."/>
            <person name="Sun H."/>
            <person name="Tritt A."/>
            <person name="Yoshinaga Y."/>
            <person name="Zwiers L.-H."/>
            <person name="Turgeon B."/>
            <person name="Goodwin S."/>
            <person name="Spatafora J."/>
            <person name="Crous P."/>
            <person name="Grigoriev I."/>
        </authorList>
    </citation>
    <scope>NUCLEOTIDE SEQUENCE</scope>
    <source>
        <strain evidence="4">CBS 379.55</strain>
    </source>
</reference>
<feature type="region of interest" description="Disordered" evidence="1">
    <location>
        <begin position="208"/>
        <end position="240"/>
    </location>
</feature>
<dbReference type="GO" id="GO:0046578">
    <property type="term" value="P:regulation of Ras protein signal transduction"/>
    <property type="evidence" value="ECO:0007669"/>
    <property type="project" value="TreeGrafter"/>
</dbReference>
<dbReference type="EMBL" id="ML986521">
    <property type="protein sequence ID" value="KAF2272431.1"/>
    <property type="molecule type" value="Genomic_DNA"/>
</dbReference>
<dbReference type="Pfam" id="PF01161">
    <property type="entry name" value="PBP"/>
    <property type="match status" value="1"/>
</dbReference>
<dbReference type="GO" id="GO:0030414">
    <property type="term" value="F:peptidase inhibitor activity"/>
    <property type="evidence" value="ECO:0007669"/>
    <property type="project" value="TreeGrafter"/>
</dbReference>
<dbReference type="PANTHER" id="PTHR11362">
    <property type="entry name" value="PHOSPHATIDYLETHANOLAMINE-BINDING PROTEIN"/>
    <property type="match status" value="1"/>
</dbReference>
<dbReference type="CDD" id="cd00866">
    <property type="entry name" value="PEBP_euk"/>
    <property type="match status" value="1"/>
</dbReference>
<keyword evidence="5" id="KW-1185">Reference proteome</keyword>
<evidence type="ECO:0000256" key="1">
    <source>
        <dbReference type="SAM" id="MobiDB-lite"/>
    </source>
</evidence>
<dbReference type="OrthoDB" id="2506647at2759"/>
<evidence type="ECO:0000256" key="3">
    <source>
        <dbReference type="SAM" id="SignalP"/>
    </source>
</evidence>
<evidence type="ECO:0000313" key="4">
    <source>
        <dbReference type="EMBL" id="KAF2272431.1"/>
    </source>
</evidence>
<accession>A0A6A6J777</accession>